<dbReference type="EMBL" id="JAHRIO010017387">
    <property type="protein sequence ID" value="MEQ2163764.1"/>
    <property type="molecule type" value="Genomic_DNA"/>
</dbReference>
<organism evidence="1 2">
    <name type="scientific">Goodea atripinnis</name>
    <dbReference type="NCBI Taxonomy" id="208336"/>
    <lineage>
        <taxon>Eukaryota</taxon>
        <taxon>Metazoa</taxon>
        <taxon>Chordata</taxon>
        <taxon>Craniata</taxon>
        <taxon>Vertebrata</taxon>
        <taxon>Euteleostomi</taxon>
        <taxon>Actinopterygii</taxon>
        <taxon>Neopterygii</taxon>
        <taxon>Teleostei</taxon>
        <taxon>Neoteleostei</taxon>
        <taxon>Acanthomorphata</taxon>
        <taxon>Ovalentaria</taxon>
        <taxon>Atherinomorphae</taxon>
        <taxon>Cyprinodontiformes</taxon>
        <taxon>Goodeidae</taxon>
        <taxon>Goodea</taxon>
    </lineage>
</organism>
<proteinExistence type="predicted"/>
<accession>A0ABV0MXC2</accession>
<gene>
    <name evidence="1" type="ORF">GOODEAATRI_033756</name>
</gene>
<sequence>MLVTKSGGEEVLSVGCCRRTTESADSPLQKTEEASSAVKRHKRSCLTARCGAMRPTSSLWLLHENMFHLLSANWIKRWTTNWKKQEFDFSS</sequence>
<evidence type="ECO:0000313" key="2">
    <source>
        <dbReference type="Proteomes" id="UP001476798"/>
    </source>
</evidence>
<name>A0ABV0MXC2_9TELE</name>
<dbReference type="Proteomes" id="UP001476798">
    <property type="component" value="Unassembled WGS sequence"/>
</dbReference>
<keyword evidence="2" id="KW-1185">Reference proteome</keyword>
<comment type="caution">
    <text evidence="1">The sequence shown here is derived from an EMBL/GenBank/DDBJ whole genome shotgun (WGS) entry which is preliminary data.</text>
</comment>
<evidence type="ECO:0000313" key="1">
    <source>
        <dbReference type="EMBL" id="MEQ2163764.1"/>
    </source>
</evidence>
<reference evidence="1 2" key="1">
    <citation type="submission" date="2021-06" db="EMBL/GenBank/DDBJ databases">
        <authorList>
            <person name="Palmer J.M."/>
        </authorList>
    </citation>
    <scope>NUCLEOTIDE SEQUENCE [LARGE SCALE GENOMIC DNA]</scope>
    <source>
        <strain evidence="1 2">GA_2019</strain>
        <tissue evidence="1">Muscle</tissue>
    </source>
</reference>
<protein>
    <submittedName>
        <fullName evidence="1">Uncharacterized protein</fullName>
    </submittedName>
</protein>